<protein>
    <submittedName>
        <fullName evidence="1">Uncharacterized protein</fullName>
    </submittedName>
</protein>
<name>A0AAE7TQI0_9CAUD</name>
<evidence type="ECO:0000313" key="1">
    <source>
        <dbReference type="EMBL" id="QQO91056.1"/>
    </source>
</evidence>
<dbReference type="Proteomes" id="UP000827765">
    <property type="component" value="Segment"/>
</dbReference>
<dbReference type="EMBL" id="MW147599">
    <property type="protein sequence ID" value="QQO91056.1"/>
    <property type="molecule type" value="Genomic_DNA"/>
</dbReference>
<evidence type="ECO:0000313" key="2">
    <source>
        <dbReference type="Proteomes" id="UP000827765"/>
    </source>
</evidence>
<reference evidence="1 2" key="1">
    <citation type="submission" date="2020-10" db="EMBL/GenBank/DDBJ databases">
        <title>Genome of Yersinia pseudotuberculosis phages.</title>
        <authorList>
            <person name="Hammerl J.A."/>
            <person name="Hertwig S."/>
        </authorList>
    </citation>
    <scope>NUCLEOTIDE SEQUENCE [LARGE SCALE GENOMIC DNA]</scope>
</reference>
<keyword evidence="2" id="KW-1185">Reference proteome</keyword>
<proteinExistence type="predicted"/>
<sequence>MKLSSPVVVNNRKVKFAYLKSTVTSTGGGTYLTRALATRNETGADVIVFMLPRGENTIKNVERIKRGREDLMSAVKPLILPFKIVVVVGSTQQYLEDFFKDMDWSDIKY</sequence>
<accession>A0AAE7TQI0</accession>
<organism evidence="1 2">
    <name type="scientific">Yersinia phage PYps3T</name>
    <dbReference type="NCBI Taxonomy" id="2801357"/>
    <lineage>
        <taxon>Viruses</taxon>
        <taxon>Duplodnaviria</taxon>
        <taxon>Heunggongvirae</taxon>
        <taxon>Uroviricota</taxon>
        <taxon>Caudoviricetes</taxon>
        <taxon>Chaseviridae</taxon>
        <taxon>Cleopatravirinae</taxon>
        <taxon>Carltongylesvirus</taxon>
        <taxon>Carltongylesvirus PYps3T</taxon>
    </lineage>
</organism>
<gene>
    <name evidence="1" type="ORF">ORF054</name>
</gene>